<dbReference type="PANTHER" id="PTHR38682">
    <property type="entry name" value="V-TYPE ATP SYNTHASE SUBUNIT C"/>
    <property type="match status" value="1"/>
</dbReference>
<dbReference type="InterPro" id="IPR044911">
    <property type="entry name" value="V-type_ATPase_csu/dsu_dom_3"/>
</dbReference>
<evidence type="ECO:0000313" key="5">
    <source>
        <dbReference type="Proteomes" id="UP000779900"/>
    </source>
</evidence>
<dbReference type="EMBL" id="VGIR01000048">
    <property type="protein sequence ID" value="MBM3331875.1"/>
    <property type="molecule type" value="Genomic_DNA"/>
</dbReference>
<dbReference type="SUPFAM" id="SSF103486">
    <property type="entry name" value="V-type ATP synthase subunit C"/>
    <property type="match status" value="1"/>
</dbReference>
<proteinExistence type="inferred from homology"/>
<comment type="caution">
    <text evidence="4">The sequence shown here is derived from an EMBL/GenBank/DDBJ whole genome shotgun (WGS) entry which is preliminary data.</text>
</comment>
<evidence type="ECO:0000256" key="2">
    <source>
        <dbReference type="ARBA" id="ARBA00022448"/>
    </source>
</evidence>
<keyword evidence="2" id="KW-0813">Transport</keyword>
<dbReference type="Gene3D" id="1.20.1690.10">
    <property type="entry name" value="V-type ATP synthase subunit C domain"/>
    <property type="match status" value="1"/>
</dbReference>
<evidence type="ECO:0000256" key="3">
    <source>
        <dbReference type="ARBA" id="ARBA00023065"/>
    </source>
</evidence>
<dbReference type="InterPro" id="IPR036079">
    <property type="entry name" value="ATPase_csu/dsu_sf"/>
</dbReference>
<dbReference type="Gene3D" id="1.10.132.50">
    <property type="entry name" value="ATP synthase (C/AC39) subunit, domain 3"/>
    <property type="match status" value="1"/>
</dbReference>
<dbReference type="InterPro" id="IPR050873">
    <property type="entry name" value="V-ATPase_V0D/AC39_subunit"/>
</dbReference>
<evidence type="ECO:0008006" key="6">
    <source>
        <dbReference type="Google" id="ProtNLM"/>
    </source>
</evidence>
<name>A0A938BRQ9_UNCW3</name>
<sequence>MVKLSEDPKYGFAIGRVRALEASLIDRVRYERFVHARDGEEFVAVLGETAYARLMEGVAADVTRALDNAATENSTFLSAYALDNWLVHLFSLPAASRRLKADIKRALSQGKADFSVPEELTATEQGSAIARAVADAVEAFATHGNPANVDMVVDRLTQEVGLAVAESSEFMVGYLALHADIENLRTAVRLRAEGAGDGDRAEELRTAFLPGGTLTLASLLTSLQQPWPAMLELLAKAPPYGKGSEAFGEYLEQGRIAVSERRSFTRMERLGREAELRYLLQTRYATLGHEPLVTFFLLRENELRNLRLLYAAKLAGLAAEETRELVAYAE</sequence>
<evidence type="ECO:0000256" key="1">
    <source>
        <dbReference type="ARBA" id="ARBA00006709"/>
    </source>
</evidence>
<reference evidence="4" key="1">
    <citation type="submission" date="2019-03" db="EMBL/GenBank/DDBJ databases">
        <title>Lake Tanganyika Metagenome-Assembled Genomes (MAGs).</title>
        <authorList>
            <person name="Tran P."/>
        </authorList>
    </citation>
    <scope>NUCLEOTIDE SEQUENCE</scope>
    <source>
        <strain evidence="4">K_DeepCast_150m_m2_040</strain>
    </source>
</reference>
<evidence type="ECO:0000313" key="4">
    <source>
        <dbReference type="EMBL" id="MBM3331875.1"/>
    </source>
</evidence>
<dbReference type="AlphaFoldDB" id="A0A938BRQ9"/>
<dbReference type="InterPro" id="IPR002843">
    <property type="entry name" value="ATPase_V0-cplx_csu/dsu"/>
</dbReference>
<dbReference type="InterPro" id="IPR035067">
    <property type="entry name" value="V-type_ATPase_csu/dsu"/>
</dbReference>
<protein>
    <recommendedName>
        <fullName evidence="6">V-type ATP synthase subunit C</fullName>
    </recommendedName>
</protein>
<dbReference type="Pfam" id="PF01992">
    <property type="entry name" value="vATP-synt_AC39"/>
    <property type="match status" value="1"/>
</dbReference>
<dbReference type="PANTHER" id="PTHR38682:SF1">
    <property type="entry name" value="V-TYPE ATP SYNTHASE SUBUNIT C"/>
    <property type="match status" value="1"/>
</dbReference>
<dbReference type="Proteomes" id="UP000779900">
    <property type="component" value="Unassembled WGS sequence"/>
</dbReference>
<accession>A0A938BRQ9</accession>
<organism evidence="4 5">
    <name type="scientific">candidate division WOR-3 bacterium</name>
    <dbReference type="NCBI Taxonomy" id="2052148"/>
    <lineage>
        <taxon>Bacteria</taxon>
        <taxon>Bacteria division WOR-3</taxon>
    </lineage>
</organism>
<comment type="similarity">
    <text evidence="1">Belongs to the V-ATPase V0D/AC39 subunit family.</text>
</comment>
<keyword evidence="3" id="KW-0406">Ion transport</keyword>
<dbReference type="GO" id="GO:0046961">
    <property type="term" value="F:proton-transporting ATPase activity, rotational mechanism"/>
    <property type="evidence" value="ECO:0007669"/>
    <property type="project" value="InterPro"/>
</dbReference>
<gene>
    <name evidence="4" type="ORF">FJY68_08505</name>
</gene>